<evidence type="ECO:0000313" key="2">
    <source>
        <dbReference type="EMBL" id="CAH9104423.1"/>
    </source>
</evidence>
<dbReference type="AlphaFoldDB" id="A0A9P1EGW3"/>
<feature type="compositionally biased region" description="Basic and acidic residues" evidence="1">
    <location>
        <begin position="11"/>
        <end position="68"/>
    </location>
</feature>
<feature type="non-terminal residue" evidence="2">
    <location>
        <position position="1"/>
    </location>
</feature>
<organism evidence="2 3">
    <name type="scientific">Cuscuta europaea</name>
    <name type="common">European dodder</name>
    <dbReference type="NCBI Taxonomy" id="41803"/>
    <lineage>
        <taxon>Eukaryota</taxon>
        <taxon>Viridiplantae</taxon>
        <taxon>Streptophyta</taxon>
        <taxon>Embryophyta</taxon>
        <taxon>Tracheophyta</taxon>
        <taxon>Spermatophyta</taxon>
        <taxon>Magnoliopsida</taxon>
        <taxon>eudicotyledons</taxon>
        <taxon>Gunneridae</taxon>
        <taxon>Pentapetalae</taxon>
        <taxon>asterids</taxon>
        <taxon>lamiids</taxon>
        <taxon>Solanales</taxon>
        <taxon>Convolvulaceae</taxon>
        <taxon>Cuscuteae</taxon>
        <taxon>Cuscuta</taxon>
        <taxon>Cuscuta subgen. Cuscuta</taxon>
    </lineage>
</organism>
<comment type="caution">
    <text evidence="2">The sequence shown here is derived from an EMBL/GenBank/DDBJ whole genome shotgun (WGS) entry which is preliminary data.</text>
</comment>
<name>A0A9P1EGW3_CUSEU</name>
<feature type="region of interest" description="Disordered" evidence="1">
    <location>
        <begin position="1"/>
        <end position="97"/>
    </location>
</feature>
<feature type="compositionally biased region" description="Basic and acidic residues" evidence="1">
    <location>
        <begin position="237"/>
        <end position="247"/>
    </location>
</feature>
<dbReference type="Proteomes" id="UP001152484">
    <property type="component" value="Unassembled WGS sequence"/>
</dbReference>
<evidence type="ECO:0000256" key="1">
    <source>
        <dbReference type="SAM" id="MobiDB-lite"/>
    </source>
</evidence>
<gene>
    <name evidence="2" type="ORF">CEURO_LOCUS16516</name>
</gene>
<accession>A0A9P1EGW3</accession>
<sequence length="247" mass="27929">MPGFSIFGPETQEKFEEVQVENGSDRIVFEMRKEPEKKGTVEQGHEDSGGLVRSEEKDGNDSSHRTEVSKAGNMEEEGGTNNNKNQEQNSGVQETDTRKVHIQEEVWEDLNTQFVNELITSVDIVEKLVLGDKVAEEHTQKGEKTADEHLQRVGEGNGSTSIDSEVIKEKSVEMTCAPIGRPKRNARSPDRFTPAGNIEVAKRRRKERAKRSEEDQFLPAKKYGPFAENPSQYPPEEEVRKVEKFLE</sequence>
<dbReference type="OrthoDB" id="1328282at2759"/>
<feature type="compositionally biased region" description="Low complexity" evidence="1">
    <location>
        <begin position="79"/>
        <end position="91"/>
    </location>
</feature>
<proteinExistence type="predicted"/>
<feature type="compositionally biased region" description="Basic and acidic residues" evidence="1">
    <location>
        <begin position="137"/>
        <end position="152"/>
    </location>
</feature>
<reference evidence="2" key="1">
    <citation type="submission" date="2022-07" db="EMBL/GenBank/DDBJ databases">
        <authorList>
            <person name="Macas J."/>
            <person name="Novak P."/>
            <person name="Neumann P."/>
        </authorList>
    </citation>
    <scope>NUCLEOTIDE SEQUENCE</scope>
</reference>
<evidence type="ECO:0000313" key="3">
    <source>
        <dbReference type="Proteomes" id="UP001152484"/>
    </source>
</evidence>
<dbReference type="EMBL" id="CAMAPE010000046">
    <property type="protein sequence ID" value="CAH9104423.1"/>
    <property type="molecule type" value="Genomic_DNA"/>
</dbReference>
<keyword evidence="3" id="KW-1185">Reference proteome</keyword>
<protein>
    <submittedName>
        <fullName evidence="2">Uncharacterized protein</fullName>
    </submittedName>
</protein>
<feature type="region of interest" description="Disordered" evidence="1">
    <location>
        <begin position="137"/>
        <end position="247"/>
    </location>
</feature>